<dbReference type="GO" id="GO:0006260">
    <property type="term" value="P:DNA replication"/>
    <property type="evidence" value="ECO:0007669"/>
    <property type="project" value="InterPro"/>
</dbReference>
<dbReference type="EMBL" id="CACRTV010000057">
    <property type="protein sequence ID" value="VYU46802.1"/>
    <property type="molecule type" value="Genomic_DNA"/>
</dbReference>
<dbReference type="Gene3D" id="3.40.50.300">
    <property type="entry name" value="P-loop containing nucleotide triphosphate hydrolases"/>
    <property type="match status" value="1"/>
</dbReference>
<accession>A0A6N3F496</accession>
<dbReference type="GO" id="GO:0003678">
    <property type="term" value="F:DNA helicase activity"/>
    <property type="evidence" value="ECO:0007669"/>
    <property type="project" value="InterPro"/>
</dbReference>
<protein>
    <recommendedName>
        <fullName evidence="1">SF4 helicase domain-containing protein</fullName>
    </recommendedName>
</protein>
<dbReference type="Pfam" id="PF03796">
    <property type="entry name" value="DnaB_C"/>
    <property type="match status" value="1"/>
</dbReference>
<dbReference type="RefSeq" id="WP_156561748.1">
    <property type="nucleotide sequence ID" value="NZ_CACRTV010000057.1"/>
</dbReference>
<dbReference type="SUPFAM" id="SSF52540">
    <property type="entry name" value="P-loop containing nucleoside triphosphate hydrolases"/>
    <property type="match status" value="1"/>
</dbReference>
<sequence length="543" mass="62322">MIKLNFYSDEGNNELQLALEDLLSCVLPHENFKGELFILCIESINHMIKREEMPVPHGVLMKILQDFAKLKSCVDFESPELSKDHLDAILVASLEEYVKANRREVTEWALDLGTQLNLEIGTDMEKSFAMIYQETIDLYDRCFDKACKTAEYKLYLLRLRNAFKGNALYQSLIVESKILQSSEWIGKRRYAGFDDCLDYKRTFLAELTERLEDVEENTKTINSVLELEALRKENREKSKRLADYGIPQLDDVTPILTNRLVTICGDPGVGKTLMMTYLTARLLVNKIKVCYMCGENPRNKIYNMIIASYIGLRYGMFVTSAQVAGIEDCSEDAERIIRVAELEVMEENLLTTREYFTYDNAYDEMKSVYESTGSVVYMVDHSAALRSAPGSKLFTNKDRLDCAAIQYRNFKKDFPVGVIVASHLSVDGSKEAIKFGKVMSAPTRDSSILDKESDEEFILLMNETLKKQNLIEMQIKKRRDKEAPSDHIILSQDKEFIQFEYRPELQGDVAESISKQEAINRVASSYEMDADDDFDNLFDDDDF</sequence>
<dbReference type="AlphaFoldDB" id="A0A6N3F496"/>
<dbReference type="InterPro" id="IPR027417">
    <property type="entry name" value="P-loop_NTPase"/>
</dbReference>
<evidence type="ECO:0000313" key="2">
    <source>
        <dbReference type="EMBL" id="VYU46802.1"/>
    </source>
</evidence>
<proteinExistence type="predicted"/>
<organism evidence="2">
    <name type="scientific">Clostridium paraputrificum</name>
    <dbReference type="NCBI Taxonomy" id="29363"/>
    <lineage>
        <taxon>Bacteria</taxon>
        <taxon>Bacillati</taxon>
        <taxon>Bacillota</taxon>
        <taxon>Clostridia</taxon>
        <taxon>Eubacteriales</taxon>
        <taxon>Clostridiaceae</taxon>
        <taxon>Clostridium</taxon>
    </lineage>
</organism>
<dbReference type="InterPro" id="IPR007694">
    <property type="entry name" value="DNA_helicase_DnaB-like_C"/>
</dbReference>
<evidence type="ECO:0000259" key="1">
    <source>
        <dbReference type="Pfam" id="PF03796"/>
    </source>
</evidence>
<gene>
    <name evidence="2" type="ORF">CPLFYP93_02382</name>
</gene>
<reference evidence="2" key="1">
    <citation type="submission" date="2019-11" db="EMBL/GenBank/DDBJ databases">
        <authorList>
            <person name="Feng L."/>
        </authorList>
    </citation>
    <scope>NUCLEOTIDE SEQUENCE</scope>
    <source>
        <strain evidence="2">CParaputrificumLFYP93</strain>
    </source>
</reference>
<name>A0A6N3F496_9CLOT</name>
<dbReference type="GO" id="GO:0005524">
    <property type="term" value="F:ATP binding"/>
    <property type="evidence" value="ECO:0007669"/>
    <property type="project" value="InterPro"/>
</dbReference>
<feature type="domain" description="SF4 helicase" evidence="1">
    <location>
        <begin position="245"/>
        <end position="500"/>
    </location>
</feature>